<dbReference type="AlphaFoldDB" id="A0A9D9DSS7"/>
<dbReference type="GO" id="GO:0006508">
    <property type="term" value="P:proteolysis"/>
    <property type="evidence" value="ECO:0007669"/>
    <property type="project" value="InterPro"/>
</dbReference>
<evidence type="ECO:0000313" key="6">
    <source>
        <dbReference type="Proteomes" id="UP000823612"/>
    </source>
</evidence>
<comment type="caution">
    <text evidence="5">The sequence shown here is derived from an EMBL/GenBank/DDBJ whole genome shotgun (WGS) entry which is preliminary data.</text>
</comment>
<accession>A0A9D9DSS7</accession>
<protein>
    <recommendedName>
        <fullName evidence="7">Gingipain R</fullName>
    </recommendedName>
</protein>
<dbReference type="InterPro" id="IPR029031">
    <property type="entry name" value="Gingipain_N_sf"/>
</dbReference>
<organism evidence="5 6">
    <name type="scientific">Candidatus Pullibacteroides excrementavium</name>
    <dbReference type="NCBI Taxonomy" id="2840905"/>
    <lineage>
        <taxon>Bacteria</taxon>
        <taxon>Pseudomonadati</taxon>
        <taxon>Bacteroidota</taxon>
        <taxon>Bacteroidia</taxon>
        <taxon>Bacteroidales</taxon>
        <taxon>Candidatus Pullibacteroides</taxon>
    </lineage>
</organism>
<feature type="chain" id="PRO_5039371980" description="Gingipain R" evidence="2">
    <location>
        <begin position="25"/>
        <end position="1200"/>
    </location>
</feature>
<sequence length="1200" mass="131199">MKALFVTFCMMGMLAMSHASPSMTAESLTVKARYENQLKIQAADADGVVFQNRIGQIDNFAVIPTNDLPQIKGTGIPVDFTQILMKGYTYSHQAGLPKLPVKVELIELPQGAVPRIQVTRAEYKDINLSEAGYPAPLFPAQPPMSKSAKETPAFQYDAYIYAANAFVGNNGLLSGNDNQDLAQVEVLGEMRGTRLGRVTVAPFQYNPATNTLRVYTTLDFEVVFEGSDMGATYTKKARYYSPYFGSLEQDVVNPIAISSPKAEMYNRPIRYVIVADPMFKDSLQQFVEWKTKLGFDVLQAYTDQPEVGNSMTAIKDYLAGLYNNATEEDPAPTFVLLVGDIAQIPTQTYSFGSGWSSSEHVSDLFLCEYTGDRFPEVQYGRMSATSVEQLMPQIHKTMEMENIDPAKASFMDSTILIAGVDASHGESELNPTVDHLYNDYFYDTLDRHCFVYRYPESGNHAADIIQNINDGVSFVTYTAHGSSDSWADPYIGNGDVNNRFSNKGKYPFMVGNCCLTGKFEENSCFGETLLRKKDGGAVAYIGCSNSSYFGIDTYWAVGYTSILTPGVVLTYENTDFGANDALFHTHGEPFEDWAQTAYEFIHAGNMAVEEANQGYEEYYWQIYHVFGDPSFMPFSHAPERVEATYGNTLIVGESEYVVNTVPYARVVLSQGTTVLSVAVADENGQATLPVSNITEPGTATLAVVAQTFLPMMAEVDLVIPDDKYVVLSAQSLVDGSGETVREGAYGNTYSAGYTLRNVGVENVSSVQMTLTSQDEYLVVENGEFTYEGTLAPGQEAEVEHGFGLVVSPDVPSGHELHYKMDLVLDGNTEEVISKEYSFKVWAPDIIVANFQITDSASTTPNGVIDNGETVTGIVTLLNNGRAAASDIMLTVSSPDASYLSFPAEAIAVGSLNPAATTTVRFEYSAADGNVKYAIYTLNFATSTRGREMTDSVQSYIEPVVETFETGDFTFAPWDEASAWVIDQSRVHNGTYSAASAKISDNETSSLKITVDVPFDDVVGFYYSTSTELANTILGDFLHFNMDGTRMGRWAGENAEWKYVEFPITAGTHTLEWLYVKDASASVGEDRVWVDDIRLPIGTVPAQGVGNETADAMTATSSMMTVNKAAQGELTLTFRTAAAMEGDLYIVNAMGQRVKMLADGLHLNAGVETRTFGIEGLSSGLYICVFEAADGLHSVKFVVAR</sequence>
<dbReference type="Gene3D" id="2.60.40.3800">
    <property type="match status" value="1"/>
</dbReference>
<proteinExistence type="predicted"/>
<gene>
    <name evidence="5" type="ORF">IAB08_00725</name>
</gene>
<dbReference type="Gene3D" id="2.60.40.10">
    <property type="entry name" value="Immunoglobulins"/>
    <property type="match status" value="1"/>
</dbReference>
<dbReference type="GO" id="GO:0046872">
    <property type="term" value="F:metal ion binding"/>
    <property type="evidence" value="ECO:0007669"/>
    <property type="project" value="UniProtKB-KW"/>
</dbReference>
<evidence type="ECO:0000313" key="5">
    <source>
        <dbReference type="EMBL" id="MBO8431806.1"/>
    </source>
</evidence>
<reference evidence="5" key="2">
    <citation type="journal article" date="2021" name="PeerJ">
        <title>Extensive microbial diversity within the chicken gut microbiome revealed by metagenomics and culture.</title>
        <authorList>
            <person name="Gilroy R."/>
            <person name="Ravi A."/>
            <person name="Getino M."/>
            <person name="Pursley I."/>
            <person name="Horton D.L."/>
            <person name="Alikhan N.F."/>
            <person name="Baker D."/>
            <person name="Gharbi K."/>
            <person name="Hall N."/>
            <person name="Watson M."/>
            <person name="Adriaenssens E.M."/>
            <person name="Foster-Nyarko E."/>
            <person name="Jarju S."/>
            <person name="Secka A."/>
            <person name="Antonio M."/>
            <person name="Oren A."/>
            <person name="Chaudhuri R.R."/>
            <person name="La Ragione R."/>
            <person name="Hildebrand F."/>
            <person name="Pallen M.J."/>
        </authorList>
    </citation>
    <scope>NUCLEOTIDE SEQUENCE</scope>
    <source>
        <strain evidence="5">2889</strain>
    </source>
</reference>
<keyword evidence="1 2" id="KW-0732">Signal</keyword>
<dbReference type="Gene3D" id="3.40.50.1460">
    <property type="match status" value="1"/>
</dbReference>
<name>A0A9D9DSS7_9BACT</name>
<feature type="signal peptide" evidence="2">
    <location>
        <begin position="1"/>
        <end position="24"/>
    </location>
</feature>
<dbReference type="Gene3D" id="3.40.50.10390">
    <property type="entry name" value="Gingipain r, domain 1"/>
    <property type="match status" value="1"/>
</dbReference>
<evidence type="ECO:0000256" key="1">
    <source>
        <dbReference type="ARBA" id="ARBA00022729"/>
    </source>
</evidence>
<dbReference type="InterPro" id="IPR029030">
    <property type="entry name" value="Caspase-like_dom_sf"/>
</dbReference>
<dbReference type="EMBL" id="JADIMZ010000010">
    <property type="protein sequence ID" value="MBO8431806.1"/>
    <property type="molecule type" value="Genomic_DNA"/>
</dbReference>
<dbReference type="Pfam" id="PF01364">
    <property type="entry name" value="Peptidase_C25"/>
    <property type="match status" value="1"/>
</dbReference>
<dbReference type="InterPro" id="IPR001769">
    <property type="entry name" value="Gingipain"/>
</dbReference>
<reference evidence="5" key="1">
    <citation type="submission" date="2020-10" db="EMBL/GenBank/DDBJ databases">
        <authorList>
            <person name="Gilroy R."/>
        </authorList>
    </citation>
    <scope>NUCLEOTIDE SEQUENCE</scope>
    <source>
        <strain evidence="5">2889</strain>
    </source>
</reference>
<evidence type="ECO:0000259" key="4">
    <source>
        <dbReference type="Pfam" id="PF08126"/>
    </source>
</evidence>
<dbReference type="Proteomes" id="UP000823612">
    <property type="component" value="Unassembled WGS sequence"/>
</dbReference>
<dbReference type="InterPro" id="IPR038490">
    <property type="entry name" value="Gingipain_propep_sf"/>
</dbReference>
<evidence type="ECO:0008006" key="7">
    <source>
        <dbReference type="Google" id="ProtNLM"/>
    </source>
</evidence>
<feature type="domain" description="Gingipain propeptide" evidence="4">
    <location>
        <begin position="92"/>
        <end position="227"/>
    </location>
</feature>
<dbReference type="SUPFAM" id="SSF52129">
    <property type="entry name" value="Caspase-like"/>
    <property type="match status" value="1"/>
</dbReference>
<dbReference type="GO" id="GO:0005576">
    <property type="term" value="C:extracellular region"/>
    <property type="evidence" value="ECO:0007669"/>
    <property type="project" value="UniProtKB-SubCell"/>
</dbReference>
<dbReference type="InterPro" id="IPR012600">
    <property type="entry name" value="Propeptide_C25"/>
</dbReference>
<dbReference type="InterPro" id="IPR013783">
    <property type="entry name" value="Ig-like_fold"/>
</dbReference>
<dbReference type="GO" id="GO:0004197">
    <property type="term" value="F:cysteine-type endopeptidase activity"/>
    <property type="evidence" value="ECO:0007669"/>
    <property type="project" value="InterPro"/>
</dbReference>
<dbReference type="Pfam" id="PF08126">
    <property type="entry name" value="Propeptide_C25"/>
    <property type="match status" value="1"/>
</dbReference>
<feature type="domain" description="Gingipain" evidence="3">
    <location>
        <begin position="271"/>
        <end position="632"/>
    </location>
</feature>
<evidence type="ECO:0000256" key="2">
    <source>
        <dbReference type="SAM" id="SignalP"/>
    </source>
</evidence>
<evidence type="ECO:0000259" key="3">
    <source>
        <dbReference type="Pfam" id="PF01364"/>
    </source>
</evidence>